<organism evidence="1 2">
    <name type="scientific">Pseudocercospora fijiensis (strain CIRAD86)</name>
    <name type="common">Black leaf streak disease fungus</name>
    <name type="synonym">Mycosphaerella fijiensis</name>
    <dbReference type="NCBI Taxonomy" id="383855"/>
    <lineage>
        <taxon>Eukaryota</taxon>
        <taxon>Fungi</taxon>
        <taxon>Dikarya</taxon>
        <taxon>Ascomycota</taxon>
        <taxon>Pezizomycotina</taxon>
        <taxon>Dothideomycetes</taxon>
        <taxon>Dothideomycetidae</taxon>
        <taxon>Mycosphaerellales</taxon>
        <taxon>Mycosphaerellaceae</taxon>
        <taxon>Pseudocercospora</taxon>
    </lineage>
</organism>
<dbReference type="EMBL" id="KB446556">
    <property type="protein sequence ID" value="EME86893.1"/>
    <property type="molecule type" value="Genomic_DNA"/>
</dbReference>
<dbReference type="GeneID" id="19332818"/>
<dbReference type="RefSeq" id="XP_007924015.1">
    <property type="nucleotide sequence ID" value="XM_007925824.1"/>
</dbReference>
<dbReference type="HOGENOM" id="CLU_2559265_0_0_1"/>
<dbReference type="KEGG" id="pfj:MYCFIDRAFT_172587"/>
<evidence type="ECO:0000313" key="1">
    <source>
        <dbReference type="EMBL" id="EME86893.1"/>
    </source>
</evidence>
<evidence type="ECO:0000313" key="2">
    <source>
        <dbReference type="Proteomes" id="UP000016932"/>
    </source>
</evidence>
<keyword evidence="2" id="KW-1185">Reference proteome</keyword>
<dbReference type="Proteomes" id="UP000016932">
    <property type="component" value="Unassembled WGS sequence"/>
</dbReference>
<dbReference type="VEuPathDB" id="FungiDB:MYCFIDRAFT_172587"/>
<dbReference type="AlphaFoldDB" id="M3BCK0"/>
<sequence>MASRVMVLPQNKKFSLSNVDRQDWVSSLIQGMYHLEFRHPSHDLHAFNIRDFDGKIVCGSSHQHIRSFCVHVGYQKQMMVVS</sequence>
<accession>M3BCK0</accession>
<name>M3BCK0_PSEFD</name>
<protein>
    <submittedName>
        <fullName evidence="1">Uncharacterized protein</fullName>
    </submittedName>
</protein>
<proteinExistence type="predicted"/>
<gene>
    <name evidence="1" type="ORF">MYCFIDRAFT_172587</name>
</gene>
<reference evidence="1 2" key="1">
    <citation type="journal article" date="2012" name="PLoS Pathog.">
        <title>Diverse lifestyles and strategies of plant pathogenesis encoded in the genomes of eighteen Dothideomycetes fungi.</title>
        <authorList>
            <person name="Ohm R.A."/>
            <person name="Feau N."/>
            <person name="Henrissat B."/>
            <person name="Schoch C.L."/>
            <person name="Horwitz B.A."/>
            <person name="Barry K.W."/>
            <person name="Condon B.J."/>
            <person name="Copeland A.C."/>
            <person name="Dhillon B."/>
            <person name="Glaser F."/>
            <person name="Hesse C.N."/>
            <person name="Kosti I."/>
            <person name="LaButti K."/>
            <person name="Lindquist E.A."/>
            <person name="Lucas S."/>
            <person name="Salamov A.A."/>
            <person name="Bradshaw R.E."/>
            <person name="Ciuffetti L."/>
            <person name="Hamelin R.C."/>
            <person name="Kema G.H.J."/>
            <person name="Lawrence C."/>
            <person name="Scott J.A."/>
            <person name="Spatafora J.W."/>
            <person name="Turgeon B.G."/>
            <person name="de Wit P.J.G.M."/>
            <person name="Zhong S."/>
            <person name="Goodwin S.B."/>
            <person name="Grigoriev I.V."/>
        </authorList>
    </citation>
    <scope>NUCLEOTIDE SEQUENCE [LARGE SCALE GENOMIC DNA]</scope>
    <source>
        <strain evidence="1 2">CIRAD86</strain>
    </source>
</reference>